<dbReference type="Gene3D" id="1.10.1330.10">
    <property type="entry name" value="Dockerin domain"/>
    <property type="match status" value="1"/>
</dbReference>
<gene>
    <name evidence="2" type="ORF">RBATCC27255_01348</name>
</gene>
<dbReference type="InterPro" id="IPR053139">
    <property type="entry name" value="Surface_bspA-like"/>
</dbReference>
<accession>A0A2N0UMT5</accession>
<comment type="caution">
    <text evidence="2">The sequence shown here is derived from an EMBL/GenBank/DDBJ whole genome shotgun (WGS) entry which is preliminary data.</text>
</comment>
<dbReference type="PANTHER" id="PTHR45661">
    <property type="entry name" value="SURFACE ANTIGEN"/>
    <property type="match status" value="1"/>
</dbReference>
<dbReference type="SUPFAM" id="SSF52058">
    <property type="entry name" value="L domain-like"/>
    <property type="match status" value="1"/>
</dbReference>
<protein>
    <recommendedName>
        <fullName evidence="1">Dockerin domain-containing protein</fullName>
    </recommendedName>
</protein>
<dbReference type="InterPro" id="IPR026906">
    <property type="entry name" value="LRR_5"/>
</dbReference>
<dbReference type="Proteomes" id="UP000233425">
    <property type="component" value="Unassembled WGS sequence"/>
</dbReference>
<sequence length="291" mass="31802">MKKTYCLKSLKRFSGLLLSVFLIIISTFQISAASYETDGFVYSVSDGNASVTGYKGDKTEIVLPLKLQSWSVSEISDFAFVGKTAITSVRLNEARYLRRIGTDSFYGCTSLESISIPIWVRDFGAAVFQNCTSLKSVTFNCVPSKITDQMFYNCTSLDKVYLPAGTSAIGKSAFAECKSLSEVYIPTSVTSIASNAFRNSPNVTIKGSYGSYAEEYAKANNIPFNGISNYKIGDVNMDGNIDISDATLAQKYVVGIVELSAEQKHLADYNSDSNITVVDATQIQKFIVHLN</sequence>
<evidence type="ECO:0000313" key="2">
    <source>
        <dbReference type="EMBL" id="PKD28290.1"/>
    </source>
</evidence>
<dbReference type="AlphaFoldDB" id="A0A2N0UMT5"/>
<dbReference type="RefSeq" id="WP_169923285.1">
    <property type="nucleotide sequence ID" value="NZ_CABMMZ010000063.1"/>
</dbReference>
<dbReference type="PROSITE" id="PS51766">
    <property type="entry name" value="DOCKERIN"/>
    <property type="match status" value="1"/>
</dbReference>
<dbReference type="InterPro" id="IPR002105">
    <property type="entry name" value="Dockerin_1_rpt"/>
</dbReference>
<keyword evidence="3" id="KW-1185">Reference proteome</keyword>
<dbReference type="PANTHER" id="PTHR45661:SF3">
    <property type="entry name" value="IG-LIKE DOMAIN-CONTAINING PROTEIN"/>
    <property type="match status" value="1"/>
</dbReference>
<reference evidence="2" key="1">
    <citation type="journal article" date="2018" name="Environ. Microbiol.">
        <title>Sporulation capability and amylosome conservation among diverse human colonic and rumen isolates of the keystone starch-degrader Ruminococcus bromii.</title>
        <authorList>
            <person name="Mukhopadhya I."/>
            <person name="Morais S."/>
            <person name="Laverde-Gomez J."/>
            <person name="Sheridan P.O."/>
            <person name="Walker A.W."/>
            <person name="Kelly W."/>
            <person name="Klieve A.V."/>
            <person name="Ouwerkerk D."/>
            <person name="Duncan S.H."/>
            <person name="Louis P."/>
            <person name="Koropatkin N."/>
            <person name="Cockburn D."/>
            <person name="Kibler R."/>
            <person name="Cooper P.J."/>
            <person name="Sandoval C."/>
            <person name="Crost E."/>
            <person name="Juge N."/>
            <person name="Bayer E.A."/>
            <person name="Flint H.J."/>
        </authorList>
    </citation>
    <scope>NUCLEOTIDE SEQUENCE [LARGE SCALE GENOMIC DNA]</scope>
    <source>
        <strain evidence="2">ATCC 27255</strain>
    </source>
</reference>
<dbReference type="Gene3D" id="3.80.10.10">
    <property type="entry name" value="Ribonuclease Inhibitor"/>
    <property type="match status" value="2"/>
</dbReference>
<proteinExistence type="predicted"/>
<dbReference type="SUPFAM" id="SSF63446">
    <property type="entry name" value="Type I dockerin domain"/>
    <property type="match status" value="1"/>
</dbReference>
<organism evidence="2 3">
    <name type="scientific">Ruminococcus bromii</name>
    <dbReference type="NCBI Taxonomy" id="40518"/>
    <lineage>
        <taxon>Bacteria</taxon>
        <taxon>Bacillati</taxon>
        <taxon>Bacillota</taxon>
        <taxon>Clostridia</taxon>
        <taxon>Eubacteriales</taxon>
        <taxon>Oscillospiraceae</taxon>
        <taxon>Ruminococcus</taxon>
    </lineage>
</organism>
<evidence type="ECO:0000313" key="3">
    <source>
        <dbReference type="Proteomes" id="UP000233425"/>
    </source>
</evidence>
<dbReference type="EMBL" id="NNSR01000063">
    <property type="protein sequence ID" value="PKD28290.1"/>
    <property type="molecule type" value="Genomic_DNA"/>
</dbReference>
<dbReference type="GO" id="GO:0000272">
    <property type="term" value="P:polysaccharide catabolic process"/>
    <property type="evidence" value="ECO:0007669"/>
    <property type="project" value="InterPro"/>
</dbReference>
<feature type="domain" description="Dockerin" evidence="1">
    <location>
        <begin position="228"/>
        <end position="291"/>
    </location>
</feature>
<dbReference type="CDD" id="cd14256">
    <property type="entry name" value="Dockerin_I"/>
    <property type="match status" value="1"/>
</dbReference>
<dbReference type="GO" id="GO:0004553">
    <property type="term" value="F:hydrolase activity, hydrolyzing O-glycosyl compounds"/>
    <property type="evidence" value="ECO:0007669"/>
    <property type="project" value="InterPro"/>
</dbReference>
<dbReference type="Pfam" id="PF13306">
    <property type="entry name" value="LRR_5"/>
    <property type="match status" value="1"/>
</dbReference>
<dbReference type="InterPro" id="IPR032675">
    <property type="entry name" value="LRR_dom_sf"/>
</dbReference>
<name>A0A2N0UMT5_9FIRM</name>
<dbReference type="InterPro" id="IPR016134">
    <property type="entry name" value="Dockerin_dom"/>
</dbReference>
<dbReference type="Pfam" id="PF00404">
    <property type="entry name" value="Dockerin_1"/>
    <property type="match status" value="1"/>
</dbReference>
<evidence type="ECO:0000259" key="1">
    <source>
        <dbReference type="PROSITE" id="PS51766"/>
    </source>
</evidence>
<dbReference type="InterPro" id="IPR036439">
    <property type="entry name" value="Dockerin_dom_sf"/>
</dbReference>